<feature type="transmembrane region" description="Helical" evidence="11">
    <location>
        <begin position="304"/>
        <end position="322"/>
    </location>
</feature>
<feature type="transmembrane region" description="Helical" evidence="11">
    <location>
        <begin position="431"/>
        <end position="452"/>
    </location>
</feature>
<dbReference type="SUPFAM" id="SSF52540">
    <property type="entry name" value="P-loop containing nucleoside triphosphate hydrolases"/>
    <property type="match status" value="2"/>
</dbReference>
<dbReference type="SMART" id="SM00382">
    <property type="entry name" value="AAA"/>
    <property type="match status" value="2"/>
</dbReference>
<evidence type="ECO:0000256" key="10">
    <source>
        <dbReference type="SAM" id="MobiDB-lite"/>
    </source>
</evidence>
<evidence type="ECO:0000259" key="12">
    <source>
        <dbReference type="PROSITE" id="PS50893"/>
    </source>
</evidence>
<feature type="region of interest" description="Disordered" evidence="10">
    <location>
        <begin position="1288"/>
        <end position="1317"/>
    </location>
</feature>
<feature type="compositionally biased region" description="Polar residues" evidence="10">
    <location>
        <begin position="810"/>
        <end position="820"/>
    </location>
</feature>
<reference evidence="13 14" key="1">
    <citation type="journal article" date="2019" name="PLoS ONE">
        <title>Comparative genome analysis indicates high evolutionary potential of pathogenicity genes in Colletotrichum tanaceti.</title>
        <authorList>
            <person name="Lelwala R.V."/>
            <person name="Korhonen P.K."/>
            <person name="Young N.D."/>
            <person name="Scott J.B."/>
            <person name="Ades P.A."/>
            <person name="Gasser R.B."/>
            <person name="Taylor P.W.J."/>
        </authorList>
    </citation>
    <scope>NUCLEOTIDE SEQUENCE [LARGE SCALE GENOMIC DNA]</scope>
    <source>
        <strain evidence="13">BRIP57314</strain>
    </source>
</reference>
<feature type="transmembrane region" description="Helical" evidence="11">
    <location>
        <begin position="1055"/>
        <end position="1076"/>
    </location>
</feature>
<dbReference type="InterPro" id="IPR013525">
    <property type="entry name" value="ABC2_TM"/>
</dbReference>
<dbReference type="PROSITE" id="PS00211">
    <property type="entry name" value="ABC_TRANSPORTER_1"/>
    <property type="match status" value="2"/>
</dbReference>
<evidence type="ECO:0000256" key="7">
    <source>
        <dbReference type="ARBA" id="ARBA00022840"/>
    </source>
</evidence>
<feature type="transmembrane region" description="Helical" evidence="11">
    <location>
        <begin position="360"/>
        <end position="378"/>
    </location>
</feature>
<evidence type="ECO:0000313" key="13">
    <source>
        <dbReference type="EMBL" id="TKW55977.1"/>
    </source>
</evidence>
<dbReference type="InterPro" id="IPR003593">
    <property type="entry name" value="AAA+_ATPase"/>
</dbReference>
<feature type="compositionally biased region" description="Acidic residues" evidence="10">
    <location>
        <begin position="1610"/>
        <end position="1624"/>
    </location>
</feature>
<dbReference type="Proteomes" id="UP000310108">
    <property type="component" value="Unassembled WGS sequence"/>
</dbReference>
<feature type="transmembrane region" description="Helical" evidence="11">
    <location>
        <begin position="246"/>
        <end position="265"/>
    </location>
</feature>
<comment type="caution">
    <text evidence="13">The sequence shown here is derived from an EMBL/GenBank/DDBJ whole genome shotgun (WGS) entry which is preliminary data.</text>
</comment>
<feature type="region of interest" description="Disordered" evidence="10">
    <location>
        <begin position="801"/>
        <end position="842"/>
    </location>
</feature>
<dbReference type="InterPro" id="IPR027417">
    <property type="entry name" value="P-loop_NTPase"/>
</dbReference>
<evidence type="ECO:0000256" key="5">
    <source>
        <dbReference type="ARBA" id="ARBA00022737"/>
    </source>
</evidence>
<dbReference type="STRING" id="1306861.A0A4U6XKP7"/>
<comment type="similarity">
    <text evidence="2">Belongs to the ABC transporter superfamily. ABCA family.</text>
</comment>
<protein>
    <submittedName>
        <fullName evidence="13">ATP-binding cassette sub-family A member 3</fullName>
    </submittedName>
</protein>
<keyword evidence="3" id="KW-0813">Transport</keyword>
<evidence type="ECO:0000256" key="8">
    <source>
        <dbReference type="ARBA" id="ARBA00022989"/>
    </source>
</evidence>
<dbReference type="InterPro" id="IPR026082">
    <property type="entry name" value="ABCA"/>
</dbReference>
<keyword evidence="6" id="KW-0547">Nucleotide-binding</keyword>
<dbReference type="GO" id="GO:0005524">
    <property type="term" value="F:ATP binding"/>
    <property type="evidence" value="ECO:0007669"/>
    <property type="project" value="UniProtKB-KW"/>
</dbReference>
<keyword evidence="14" id="KW-1185">Reference proteome</keyword>
<dbReference type="EMBL" id="PJEX01000080">
    <property type="protein sequence ID" value="TKW55977.1"/>
    <property type="molecule type" value="Genomic_DNA"/>
</dbReference>
<dbReference type="Gene3D" id="3.40.50.300">
    <property type="entry name" value="P-loop containing nucleotide triphosphate hydrolases"/>
    <property type="match status" value="2"/>
</dbReference>
<feature type="transmembrane region" description="Helical" evidence="11">
    <location>
        <begin position="1176"/>
        <end position="1194"/>
    </location>
</feature>
<feature type="domain" description="ABC transporter" evidence="12">
    <location>
        <begin position="502"/>
        <end position="724"/>
    </location>
</feature>
<feature type="region of interest" description="Disordered" evidence="10">
    <location>
        <begin position="979"/>
        <end position="1000"/>
    </location>
</feature>
<dbReference type="CDD" id="cd03263">
    <property type="entry name" value="ABC_subfamily_A"/>
    <property type="match status" value="2"/>
</dbReference>
<keyword evidence="8 11" id="KW-1133">Transmembrane helix</keyword>
<dbReference type="GO" id="GO:0005319">
    <property type="term" value="F:lipid transporter activity"/>
    <property type="evidence" value="ECO:0007669"/>
    <property type="project" value="TreeGrafter"/>
</dbReference>
<keyword evidence="4 11" id="KW-0812">Transmembrane</keyword>
<name>A0A4U6XKP7_9PEZI</name>
<organism evidence="13 14">
    <name type="scientific">Colletotrichum tanaceti</name>
    <dbReference type="NCBI Taxonomy" id="1306861"/>
    <lineage>
        <taxon>Eukaryota</taxon>
        <taxon>Fungi</taxon>
        <taxon>Dikarya</taxon>
        <taxon>Ascomycota</taxon>
        <taxon>Pezizomycotina</taxon>
        <taxon>Sordariomycetes</taxon>
        <taxon>Hypocreomycetidae</taxon>
        <taxon>Glomerellales</taxon>
        <taxon>Glomerellaceae</taxon>
        <taxon>Colletotrichum</taxon>
        <taxon>Colletotrichum destructivum species complex</taxon>
    </lineage>
</organism>
<keyword evidence="7 13" id="KW-0067">ATP-binding</keyword>
<dbReference type="InterPro" id="IPR017871">
    <property type="entry name" value="ABC_transporter-like_CS"/>
</dbReference>
<evidence type="ECO:0000256" key="3">
    <source>
        <dbReference type="ARBA" id="ARBA00022448"/>
    </source>
</evidence>
<evidence type="ECO:0000256" key="6">
    <source>
        <dbReference type="ARBA" id="ARBA00022741"/>
    </source>
</evidence>
<feature type="transmembrane region" description="Helical" evidence="11">
    <location>
        <begin position="1249"/>
        <end position="1269"/>
    </location>
</feature>
<accession>A0A4U6XKP7</accession>
<keyword evidence="5" id="KW-0677">Repeat</keyword>
<evidence type="ECO:0000256" key="2">
    <source>
        <dbReference type="ARBA" id="ARBA00008869"/>
    </source>
</evidence>
<feature type="transmembrane region" description="Helical" evidence="11">
    <location>
        <begin position="1206"/>
        <end position="1229"/>
    </location>
</feature>
<evidence type="ECO:0000256" key="1">
    <source>
        <dbReference type="ARBA" id="ARBA00004141"/>
    </source>
</evidence>
<proteinExistence type="inferred from homology"/>
<dbReference type="Pfam" id="PF00005">
    <property type="entry name" value="ABC_tran"/>
    <property type="match status" value="2"/>
</dbReference>
<feature type="transmembrane region" description="Helical" evidence="11">
    <location>
        <begin position="867"/>
        <end position="888"/>
    </location>
</feature>
<keyword evidence="9 11" id="KW-0472">Membrane</keyword>
<dbReference type="PANTHER" id="PTHR19229:SF36">
    <property type="entry name" value="ATP-BINDING CASSETTE SUB-FAMILY A MEMBER 2"/>
    <property type="match status" value="1"/>
</dbReference>
<dbReference type="GO" id="GO:0140359">
    <property type="term" value="F:ABC-type transporter activity"/>
    <property type="evidence" value="ECO:0007669"/>
    <property type="project" value="InterPro"/>
</dbReference>
<dbReference type="InterPro" id="IPR003439">
    <property type="entry name" value="ABC_transporter-like_ATP-bd"/>
</dbReference>
<evidence type="ECO:0000256" key="11">
    <source>
        <dbReference type="SAM" id="Phobius"/>
    </source>
</evidence>
<dbReference type="FunFam" id="3.40.50.300:FF:001345">
    <property type="entry name" value="Related to ABC transporter"/>
    <property type="match status" value="1"/>
</dbReference>
<gene>
    <name evidence="13" type="primary">ABCA3</name>
    <name evidence="13" type="ORF">CTA1_11373</name>
</gene>
<evidence type="ECO:0000256" key="9">
    <source>
        <dbReference type="ARBA" id="ARBA00023136"/>
    </source>
</evidence>
<dbReference type="PANTHER" id="PTHR19229">
    <property type="entry name" value="ATP-BINDING CASSETTE TRANSPORTER SUBFAMILY A ABCA"/>
    <property type="match status" value="1"/>
</dbReference>
<feature type="transmembrane region" description="Helical" evidence="11">
    <location>
        <begin position="1097"/>
        <end position="1122"/>
    </location>
</feature>
<dbReference type="GO" id="GO:0016020">
    <property type="term" value="C:membrane"/>
    <property type="evidence" value="ECO:0007669"/>
    <property type="project" value="UniProtKB-SubCell"/>
</dbReference>
<dbReference type="GO" id="GO:0016887">
    <property type="term" value="F:ATP hydrolysis activity"/>
    <property type="evidence" value="ECO:0007669"/>
    <property type="project" value="InterPro"/>
</dbReference>
<feature type="transmembrane region" description="Helical" evidence="11">
    <location>
        <begin position="390"/>
        <end position="411"/>
    </location>
</feature>
<comment type="subcellular location">
    <subcellularLocation>
        <location evidence="1">Membrane</location>
        <topology evidence="1">Multi-pass membrane protein</topology>
    </subcellularLocation>
</comment>
<dbReference type="PROSITE" id="PS50893">
    <property type="entry name" value="ABC_TRANSPORTER_2"/>
    <property type="match status" value="2"/>
</dbReference>
<evidence type="ECO:0000313" key="14">
    <source>
        <dbReference type="Proteomes" id="UP000310108"/>
    </source>
</evidence>
<feature type="region of interest" description="Disordered" evidence="10">
    <location>
        <begin position="1602"/>
        <end position="1630"/>
    </location>
</feature>
<feature type="domain" description="ABC transporter" evidence="12">
    <location>
        <begin position="1322"/>
        <end position="1554"/>
    </location>
</feature>
<evidence type="ECO:0000256" key="4">
    <source>
        <dbReference type="ARBA" id="ARBA00022692"/>
    </source>
</evidence>
<dbReference type="Pfam" id="PF12698">
    <property type="entry name" value="ABC2_membrane_3"/>
    <property type="match status" value="1"/>
</dbReference>
<feature type="compositionally biased region" description="Low complexity" evidence="10">
    <location>
        <begin position="1288"/>
        <end position="1302"/>
    </location>
</feature>
<sequence>MAAPKSAFWRQVSTLATKNLTILCARHPASTIYTALLLPIVLTVYLGIGRNLNSPPNDYGIAEPRPVRSLRDGLTAAAADGSDRDTVVFVNNGLSGGEIDRVIGSLAHEVKDAGKNATTIGDPAELGRLCRSSFRATTSCYGAVVFHSSPSEGGDGGDGGGGIWNYTLRGDGALGSKFRVDDDDNDAQVYTLPLQRAVDAAIAAVSINNNNNQSSSPLADTREWGFTDETEDERQASARRQYQQTIIDYLGVSFVLALIGVSYHLPGHVATERERGLTQLIDAMMSTRRGWRGEAQAVRTVANLYSFAAVYLPGWVAAAVVARSMIWRETNAGVVIVLFVLGGLALTSQAVLGASFFKRAQLSGVVSALVCVLLGVLAQALPDARAGTGAVAVLSLLFMPCAFVFFIKSMARFQAEGRPMDLLRAPPNSASALPGIAIWAFLVVQFVVYPLLAALVERRIHGTGSEGRRVYLHKGDGPTQRPEDAVSIRGLTKIYSPGLFRRAFSSISKPRPSTVAVNNLDLTAKRGEILALLGANGSGKSTTLDAIAGIGRFDQGSISIDASGGIGIAPQKNVLWDELTVAEHMAIFTRLKSPSAGDGDQEYGDQDRLIRSIGLSTKRKARSETLSGGQKRKLQLGMMLTGGSAVCCVDEVSSGIDALSRRKVWDILLAERGRRTIILTTHFLDEADLLADNIAILSRGGLRAQGSPAALKNALGDGYRVHVLDARDLGGKPPPEVGGGGVAMAVSSNTVTYTAPSSKLAAEVIRALEGRRIPYRISSPNMEDVFLNVADEVRGEDLKSIREDDKAADGNNSPSSSQEPTTEKQKGGGGGGRDTTTLGLQSGRRTGFLEQTAVLVRKRFTLFKTNWIPYAIVFVVPIVAAAVMQLLVADEGPTSCDPVDLGGGGGGSGNLDNYREALRGVSIAAGPPSAFSGSVIGDILGFSPVSSVPGGSDGNISLSNSYQDLARFIEDNRKSITPGGLWSGTSNNNNNNNNNGTEDAPPTLAYRADANAVLAAVILQNLLSITTTNISIAAAYAPFDSVLPSPSTTAATAQLAVYFSIALSVVPAFFGLYPNVERRSRVRGLQYASGGVRSLPLWASHLLFDFAVFLVPLLLAAVVFAATSSGGGVWFAPAHLVPVFLLYGVASILLSYLVSLFAGSQVATFAAVMAYNGVGFAVYLIAFLYIITFSPAAVSDRNILIGHYTISAVFPVASVCRALLVGLNTFSLACSSSSSSGTGFGNPGALNAYGGPVLYLAVQSVLLFSILLYNDSGNKLPAFLARRKKSSSSAAAGSGSGSVAQASEEDPEVATRVESVSDDDGLQVRHLTKKFGSFTAVDDVSFGVHHGEIFALLGPNGAGKSTTISLIRGDIRPSRSSGDDGGDVLVEKMSVTAQRALARSNLGVCPQFDAVDAMTVAEHLRHYARLRGVPDAEAQVRAVIRAVGLEAHVDVPAPHLSGGNRRKLSLSIALTGNPSVMVLDEPSSGLDAAAKRVMWRTLAGIAPGRSILLTTHSMEEADALAGRAGIVAQRMLAVGGVAELRRRFGGDALHVHLVSRTAPHSTGPEMERMRRWVVGAFPSARVEAQTYHGQMRFSVSASDVLRSGGGGGGQEEDLVLGRGDDDDNDSSRAGVNRELSAIGRLIVMLEENRDVLGIEHHSVSPTTLSDVFLAIVGQHDVQEEGYAAARPGERKKINWRKMLLGF</sequence>
<feature type="transmembrane region" description="Helical" evidence="11">
    <location>
        <begin position="334"/>
        <end position="354"/>
    </location>
</feature>